<accession>A0ABU8L2W4</accession>
<proteinExistence type="predicted"/>
<protein>
    <submittedName>
        <fullName evidence="1">Uncharacterized protein</fullName>
    </submittedName>
</protein>
<dbReference type="Proteomes" id="UP001387293">
    <property type="component" value="Unassembled WGS sequence"/>
</dbReference>
<name>A0ABU8L2W4_9HYPH</name>
<reference evidence="1 2" key="1">
    <citation type="submission" date="2022-12" db="EMBL/GenBank/DDBJ databases">
        <authorList>
            <person name="Muema E."/>
        </authorList>
    </citation>
    <scope>NUCLEOTIDE SEQUENCE [LARGE SCALE GENOMIC DNA]</scope>
    <source>
        <strain evidence="2">1326</strain>
    </source>
</reference>
<evidence type="ECO:0000313" key="2">
    <source>
        <dbReference type="Proteomes" id="UP001387293"/>
    </source>
</evidence>
<comment type="caution">
    <text evidence="1">The sequence shown here is derived from an EMBL/GenBank/DDBJ whole genome shotgun (WGS) entry which is preliminary data.</text>
</comment>
<dbReference type="EMBL" id="JAPYKS010000021">
    <property type="protein sequence ID" value="MEI9411992.1"/>
    <property type="molecule type" value="Genomic_DNA"/>
</dbReference>
<sequence>MDAAGDKRLLAIGDVCWDVANFLRPAGGAAEQGERVLVLSGWPEKGHVAGAFARIMRNASDQNYAANSYDATKTVSAAIHALAADGRLSRANVADAIRSQRRQGIAYPEPIEWDQRGGNLAAVTALHVVKGKTVQTGRCHAQEIALLVVDAGLLLINVLGRLGNGVR</sequence>
<dbReference type="SUPFAM" id="SSF53822">
    <property type="entry name" value="Periplasmic binding protein-like I"/>
    <property type="match status" value="1"/>
</dbReference>
<dbReference type="InterPro" id="IPR028082">
    <property type="entry name" value="Peripla_BP_I"/>
</dbReference>
<evidence type="ECO:0000313" key="1">
    <source>
        <dbReference type="EMBL" id="MEI9411992.1"/>
    </source>
</evidence>
<dbReference type="RefSeq" id="WP_337108435.1">
    <property type="nucleotide sequence ID" value="NZ_JAPYKS010000021.1"/>
</dbReference>
<organism evidence="1 2">
    <name type="scientific">Mesorhizobium salmacidum</name>
    <dbReference type="NCBI Taxonomy" id="3015171"/>
    <lineage>
        <taxon>Bacteria</taxon>
        <taxon>Pseudomonadati</taxon>
        <taxon>Pseudomonadota</taxon>
        <taxon>Alphaproteobacteria</taxon>
        <taxon>Hyphomicrobiales</taxon>
        <taxon>Phyllobacteriaceae</taxon>
        <taxon>Mesorhizobium</taxon>
    </lineage>
</organism>
<gene>
    <name evidence="1" type="ORF">O7A60_24965</name>
</gene>
<keyword evidence="2" id="KW-1185">Reference proteome</keyword>